<dbReference type="GO" id="GO:0030574">
    <property type="term" value="P:collagen catabolic process"/>
    <property type="evidence" value="ECO:0007669"/>
    <property type="project" value="TreeGrafter"/>
</dbReference>
<evidence type="ECO:0000256" key="1">
    <source>
        <dbReference type="ARBA" id="ARBA00010370"/>
    </source>
</evidence>
<feature type="binding site" evidence="7">
    <location>
        <position position="235"/>
    </location>
    <ligand>
        <name>Zn(2+)</name>
        <dbReference type="ChEBI" id="CHEBI:29105"/>
        <label>2</label>
        <note>catalytic</note>
    </ligand>
</feature>
<dbReference type="PANTHER" id="PTHR10201">
    <property type="entry name" value="MATRIX METALLOPROTEINASE"/>
    <property type="match status" value="1"/>
</dbReference>
<dbReference type="GO" id="GO:0006508">
    <property type="term" value="P:proteolysis"/>
    <property type="evidence" value="ECO:0007669"/>
    <property type="project" value="UniProtKB-KW"/>
</dbReference>
<dbReference type="PRINTS" id="PR00138">
    <property type="entry name" value="MATRIXIN"/>
</dbReference>
<dbReference type="GO" id="GO:0005615">
    <property type="term" value="C:extracellular space"/>
    <property type="evidence" value="ECO:0007669"/>
    <property type="project" value="TreeGrafter"/>
</dbReference>
<accession>A0AAN5C7D7</accession>
<evidence type="ECO:0000313" key="9">
    <source>
        <dbReference type="EMBL" id="GMR32687.1"/>
    </source>
</evidence>
<feature type="binding site" evidence="7">
    <location>
        <position position="207"/>
    </location>
    <ligand>
        <name>Ca(2+)</name>
        <dbReference type="ChEBI" id="CHEBI:29108"/>
        <label>3</label>
    </ligand>
</feature>
<dbReference type="EMBL" id="BTRK01000001">
    <property type="protein sequence ID" value="GMR32687.1"/>
    <property type="molecule type" value="Genomic_DNA"/>
</dbReference>
<evidence type="ECO:0000256" key="3">
    <source>
        <dbReference type="ARBA" id="ARBA00022723"/>
    </source>
</evidence>
<feature type="binding site" evidence="7">
    <location>
        <position position="179"/>
    </location>
    <ligand>
        <name>Zn(2+)</name>
        <dbReference type="ChEBI" id="CHEBI:29105"/>
        <label>1</label>
    </ligand>
</feature>
<reference evidence="10" key="1">
    <citation type="submission" date="2022-10" db="EMBL/GenBank/DDBJ databases">
        <title>Genome assembly of Pristionchus species.</title>
        <authorList>
            <person name="Yoshida K."/>
            <person name="Sommer R.J."/>
        </authorList>
    </citation>
    <scope>NUCLEOTIDE SEQUENCE [LARGE SCALE GENOMIC DNA]</scope>
    <source>
        <strain evidence="10">RS5460</strain>
    </source>
</reference>
<dbReference type="GO" id="GO:0004222">
    <property type="term" value="F:metalloendopeptidase activity"/>
    <property type="evidence" value="ECO:0007669"/>
    <property type="project" value="InterPro"/>
</dbReference>
<name>A0AAN5C7D7_9BILA</name>
<evidence type="ECO:0000256" key="5">
    <source>
        <dbReference type="ARBA" id="ARBA00022833"/>
    </source>
</evidence>
<feature type="active site" evidence="6">
    <location>
        <position position="226"/>
    </location>
</feature>
<proteinExistence type="inferred from homology"/>
<dbReference type="Gene3D" id="3.40.390.10">
    <property type="entry name" value="Collagenase (Catalytic Domain)"/>
    <property type="match status" value="1"/>
</dbReference>
<dbReference type="InterPro" id="IPR001818">
    <property type="entry name" value="Pept_M10_metallopeptidase"/>
</dbReference>
<feature type="binding site" evidence="7">
    <location>
        <position position="210"/>
    </location>
    <ligand>
        <name>Ca(2+)</name>
        <dbReference type="ChEBI" id="CHEBI:29108"/>
        <label>1</label>
    </ligand>
</feature>
<keyword evidence="7" id="KW-0106">Calcium</keyword>
<feature type="binding site" evidence="7">
    <location>
        <position position="225"/>
    </location>
    <ligand>
        <name>Zn(2+)</name>
        <dbReference type="ChEBI" id="CHEBI:29105"/>
        <label>2</label>
        <note>catalytic</note>
    </ligand>
</feature>
<feature type="binding site" evidence="7">
    <location>
        <position position="185"/>
    </location>
    <ligand>
        <name>Ca(2+)</name>
        <dbReference type="ChEBI" id="CHEBI:29108"/>
        <label>3</label>
    </ligand>
</feature>
<dbReference type="PANTHER" id="PTHR10201:SF309">
    <property type="entry name" value="PEPTIDASE METALLOPEPTIDASE DOMAIN-CONTAINING PROTEIN"/>
    <property type="match status" value="1"/>
</dbReference>
<feature type="non-terminal residue" evidence="9">
    <location>
        <position position="1"/>
    </location>
</feature>
<evidence type="ECO:0000256" key="2">
    <source>
        <dbReference type="ARBA" id="ARBA00022670"/>
    </source>
</evidence>
<evidence type="ECO:0000259" key="8">
    <source>
        <dbReference type="SMART" id="SM00235"/>
    </source>
</evidence>
<organism evidence="9 10">
    <name type="scientific">Pristionchus mayeri</name>
    <dbReference type="NCBI Taxonomy" id="1317129"/>
    <lineage>
        <taxon>Eukaryota</taxon>
        <taxon>Metazoa</taxon>
        <taxon>Ecdysozoa</taxon>
        <taxon>Nematoda</taxon>
        <taxon>Chromadorea</taxon>
        <taxon>Rhabditida</taxon>
        <taxon>Rhabditina</taxon>
        <taxon>Diplogasteromorpha</taxon>
        <taxon>Diplogasteroidea</taxon>
        <taxon>Neodiplogasteridae</taxon>
        <taxon>Pristionchus</taxon>
    </lineage>
</organism>
<dbReference type="AlphaFoldDB" id="A0AAN5C7D7"/>
<feature type="binding site" evidence="7">
    <location>
        <position position="205"/>
    </location>
    <ligand>
        <name>Zn(2+)</name>
        <dbReference type="ChEBI" id="CHEBI:29105"/>
        <label>1</label>
    </ligand>
</feature>
<evidence type="ECO:0000256" key="7">
    <source>
        <dbReference type="PIRSR" id="PIRSR621190-2"/>
    </source>
</evidence>
<keyword evidence="4" id="KW-0378">Hydrolase</keyword>
<evidence type="ECO:0000256" key="6">
    <source>
        <dbReference type="PIRSR" id="PIRSR621190-1"/>
    </source>
</evidence>
<comment type="caution">
    <text evidence="9">The sequence shown here is derived from an EMBL/GenBank/DDBJ whole genome shotgun (WGS) entry which is preliminary data.</text>
</comment>
<keyword evidence="3 7" id="KW-0479">Metal-binding</keyword>
<keyword evidence="2" id="KW-0645">Protease</keyword>
<feature type="binding site" evidence="7">
    <location>
        <position position="210"/>
    </location>
    <ligand>
        <name>Ca(2+)</name>
        <dbReference type="ChEBI" id="CHEBI:29108"/>
        <label>3</label>
    </ligand>
</feature>
<dbReference type="InterPro" id="IPR024079">
    <property type="entry name" value="MetalloPept_cat_dom_sf"/>
</dbReference>
<dbReference type="GO" id="GO:0031012">
    <property type="term" value="C:extracellular matrix"/>
    <property type="evidence" value="ECO:0007669"/>
    <property type="project" value="InterPro"/>
</dbReference>
<gene>
    <name evidence="9" type="ORF">PMAYCL1PPCAC_02882</name>
</gene>
<keyword evidence="10" id="KW-1185">Reference proteome</keyword>
<feature type="binding site" evidence="7">
    <location>
        <position position="229"/>
    </location>
    <ligand>
        <name>Zn(2+)</name>
        <dbReference type="ChEBI" id="CHEBI:29105"/>
        <label>2</label>
        <note>catalytic</note>
    </ligand>
</feature>
<feature type="non-terminal residue" evidence="9">
    <location>
        <position position="268"/>
    </location>
</feature>
<dbReference type="InterPro" id="IPR021190">
    <property type="entry name" value="Pept_M10A"/>
</dbReference>
<dbReference type="SMART" id="SM00235">
    <property type="entry name" value="ZnMc"/>
    <property type="match status" value="1"/>
</dbReference>
<comment type="similarity">
    <text evidence="1">Belongs to the peptidase M10A family.</text>
</comment>
<feature type="binding site" evidence="7">
    <location>
        <position position="177"/>
    </location>
    <ligand>
        <name>Zn(2+)</name>
        <dbReference type="ChEBI" id="CHEBI:29105"/>
        <label>1</label>
    </ligand>
</feature>
<dbReference type="Pfam" id="PF00413">
    <property type="entry name" value="Peptidase_M10"/>
    <property type="match status" value="1"/>
</dbReference>
<dbReference type="GO" id="GO:0008270">
    <property type="term" value="F:zinc ion binding"/>
    <property type="evidence" value="ECO:0007669"/>
    <property type="project" value="InterPro"/>
</dbReference>
<feature type="binding site" evidence="7">
    <location>
        <position position="184"/>
    </location>
    <ligand>
        <name>Ca(2+)</name>
        <dbReference type="ChEBI" id="CHEBI:29108"/>
        <label>3</label>
    </ligand>
</feature>
<feature type="domain" description="Peptidase metallopeptidase" evidence="8">
    <location>
        <begin position="111"/>
        <end position="268"/>
    </location>
</feature>
<evidence type="ECO:0000313" key="10">
    <source>
        <dbReference type="Proteomes" id="UP001328107"/>
    </source>
</evidence>
<feature type="binding site" evidence="7">
    <location>
        <position position="192"/>
    </location>
    <ligand>
        <name>Zn(2+)</name>
        <dbReference type="ChEBI" id="CHEBI:29105"/>
        <label>1</label>
    </ligand>
</feature>
<protein>
    <recommendedName>
        <fullName evidence="8">Peptidase metallopeptidase domain-containing protein</fullName>
    </recommendedName>
</protein>
<keyword evidence="5 7" id="KW-0862">Zinc</keyword>
<feature type="binding site" evidence="7">
    <location>
        <position position="242"/>
    </location>
    <ligand>
        <name>Zn(2+)</name>
        <dbReference type="ChEBI" id="CHEBI:29105"/>
        <label>2</label>
        <note>catalytic</note>
    </ligand>
</feature>
<comment type="cofactor">
    <cofactor evidence="7">
        <name>Zn(2+)</name>
        <dbReference type="ChEBI" id="CHEBI:29105"/>
    </cofactor>
    <text evidence="7">Binds 2 Zn(2+) ions per subunit.</text>
</comment>
<evidence type="ECO:0000256" key="4">
    <source>
        <dbReference type="ARBA" id="ARBA00022801"/>
    </source>
</evidence>
<dbReference type="Proteomes" id="UP001328107">
    <property type="component" value="Unassembled WGS sequence"/>
</dbReference>
<dbReference type="SUPFAM" id="SSF55486">
    <property type="entry name" value="Metalloproteases ('zincins'), catalytic domain"/>
    <property type="match status" value="1"/>
</dbReference>
<sequence>KRSGGVPYLKTNLKFSWESSKDLNSEELIDFLNKLGNHLNDVGLSSELSLDDVPVDSTVKTSRKRRLSPSDRENGYGFVGLNSVFSGMSSGEALCALFDSSALKASAVSSVLGLYAHRRGTEAIALTSKSSSMIEVIEGMLVPLSLAGKVWDAALPGKFSEGADNTTIKVMFYSRYHDDSYPFDGMGGEIAHSYFPTERRRGEIHIDADEPWGPGGRNLHWVLAHEIGHSLGIPHLPSPALMAQDYQGYIENQPRLYPNDLLELNKLY</sequence>
<dbReference type="InterPro" id="IPR006026">
    <property type="entry name" value="Peptidase_Metallo"/>
</dbReference>
<comment type="cofactor">
    <cofactor evidence="7">
        <name>Ca(2+)</name>
        <dbReference type="ChEBI" id="CHEBI:29108"/>
    </cofactor>
    <text evidence="7">Can bind about 5 Ca(2+) ions per subunit.</text>
</comment>
<dbReference type="GO" id="GO:0030198">
    <property type="term" value="P:extracellular matrix organization"/>
    <property type="evidence" value="ECO:0007669"/>
    <property type="project" value="TreeGrafter"/>
</dbReference>